<dbReference type="Pfam" id="PF00665">
    <property type="entry name" value="rve"/>
    <property type="match status" value="1"/>
</dbReference>
<dbReference type="PROSITE" id="PS50994">
    <property type="entry name" value="INTEGRASE"/>
    <property type="match status" value="1"/>
</dbReference>
<dbReference type="Gene3D" id="2.40.50.40">
    <property type="match status" value="1"/>
</dbReference>
<dbReference type="SUPFAM" id="SSF53098">
    <property type="entry name" value="Ribonuclease H-like"/>
    <property type="match status" value="1"/>
</dbReference>
<comment type="caution">
    <text evidence="3">The sequence shown here is derived from an EMBL/GenBank/DDBJ whole genome shotgun (WGS) entry which is preliminary data.</text>
</comment>
<evidence type="ECO:0000313" key="3">
    <source>
        <dbReference type="EMBL" id="KAK3920707.1"/>
    </source>
</evidence>
<feature type="domain" description="Chromo" evidence="1">
    <location>
        <begin position="477"/>
        <end position="518"/>
    </location>
</feature>
<dbReference type="PANTHER" id="PTHR46585:SF1">
    <property type="entry name" value="CHROMO DOMAIN-CONTAINING PROTEIN"/>
    <property type="match status" value="1"/>
</dbReference>
<reference evidence="3" key="1">
    <citation type="submission" date="2021-07" db="EMBL/GenBank/DDBJ databases">
        <authorList>
            <person name="Catto M.A."/>
            <person name="Jacobson A."/>
            <person name="Kennedy G."/>
            <person name="Labadie P."/>
            <person name="Hunt B.G."/>
            <person name="Srinivasan R."/>
        </authorList>
    </citation>
    <scope>NUCLEOTIDE SEQUENCE</scope>
    <source>
        <strain evidence="3">PL_HMW_Pooled</strain>
        <tissue evidence="3">Head</tissue>
    </source>
</reference>
<dbReference type="Gene3D" id="3.30.420.10">
    <property type="entry name" value="Ribonuclease H-like superfamily/Ribonuclease H"/>
    <property type="match status" value="1"/>
</dbReference>
<dbReference type="InterPro" id="IPR012337">
    <property type="entry name" value="RNaseH-like_sf"/>
</dbReference>
<dbReference type="Proteomes" id="UP001219518">
    <property type="component" value="Unassembled WGS sequence"/>
</dbReference>
<dbReference type="EMBL" id="JAHWGI010001018">
    <property type="protein sequence ID" value="KAK3920707.1"/>
    <property type="molecule type" value="Genomic_DNA"/>
</dbReference>
<keyword evidence="4" id="KW-1185">Reference proteome</keyword>
<dbReference type="PROSITE" id="PS50013">
    <property type="entry name" value="CHROMO_2"/>
    <property type="match status" value="1"/>
</dbReference>
<protein>
    <submittedName>
        <fullName evidence="3">Uncharacterized transposon-derived protein</fullName>
    </submittedName>
</protein>
<feature type="domain" description="Integrase catalytic" evidence="2">
    <location>
        <begin position="226"/>
        <end position="388"/>
    </location>
</feature>
<dbReference type="GO" id="GO:0015074">
    <property type="term" value="P:DNA integration"/>
    <property type="evidence" value="ECO:0007669"/>
    <property type="project" value="InterPro"/>
</dbReference>
<accession>A0AAE1LJT1</accession>
<dbReference type="InterPro" id="IPR016197">
    <property type="entry name" value="Chromo-like_dom_sf"/>
</dbReference>
<sequence length="518" mass="60728">MDAVLQQPGNAEDKIKRYEQLLQKCMHFINEQRKPFRLTIPSAPDEPQTKALKEEPIDIIVSQLECSVPPKLKNASKVIHDVLEKTPHFSWDSNGQVTIDGRPFPRSNIVDFIADAVKQRRKGHAEGWEEMCRALAKTNFPFDLIRNSAYKRIIREQRGSGLTPRDVWKRSIIKRAKSAKKCVKPSSWKSWKKRTSRKDIITYLQSRDAYTLHKNARRRFQRNKTYSDVADDCWQCDLSDMQSLAQDNDGYRYILCVICVFSKFAWCIPVKNKTSSEIIRGFASLFSTTQRRCTRLVADKGGEFNNRRFHNFLEQNDMEFFSTSNPDTKASVCERFQRTLKEKLYRVFTHRENYRYTDGLLDDIVHAYNNTYHRSIKMTPHEASQPENTLKVYHTLYPPERKKKCPKLRAGDFVRISRQKGTFEKGYTWNWSEEIFKVVSVIPHSLPCYKIKDLDGDEVSGTFYEPELQKVSKPDSFKIAYIVRSRGKNSSRQHLVHWRGYPEKSRSWVFDRDILSCS</sequence>
<evidence type="ECO:0000313" key="4">
    <source>
        <dbReference type="Proteomes" id="UP001219518"/>
    </source>
</evidence>
<dbReference type="PANTHER" id="PTHR46585">
    <property type="entry name" value="INTEGRASE CORE DOMAIN CONTAINING PROTEIN"/>
    <property type="match status" value="1"/>
</dbReference>
<dbReference type="SUPFAM" id="SSF54160">
    <property type="entry name" value="Chromo domain-like"/>
    <property type="match status" value="1"/>
</dbReference>
<reference evidence="3" key="2">
    <citation type="journal article" date="2023" name="BMC Genomics">
        <title>Pest status, molecular evolution, and epigenetic factors derived from the genome assembly of Frankliniella fusca, a thysanopteran phytovirus vector.</title>
        <authorList>
            <person name="Catto M.A."/>
            <person name="Labadie P.E."/>
            <person name="Jacobson A.L."/>
            <person name="Kennedy G.G."/>
            <person name="Srinivasan R."/>
            <person name="Hunt B.G."/>
        </authorList>
    </citation>
    <scope>NUCLEOTIDE SEQUENCE</scope>
    <source>
        <strain evidence="3">PL_HMW_Pooled</strain>
    </source>
</reference>
<proteinExistence type="predicted"/>
<evidence type="ECO:0000259" key="2">
    <source>
        <dbReference type="PROSITE" id="PS50994"/>
    </source>
</evidence>
<gene>
    <name evidence="3" type="ORF">KUF71_001177</name>
</gene>
<dbReference type="InterPro" id="IPR036397">
    <property type="entry name" value="RNaseH_sf"/>
</dbReference>
<organism evidence="3 4">
    <name type="scientific">Frankliniella fusca</name>
    <dbReference type="NCBI Taxonomy" id="407009"/>
    <lineage>
        <taxon>Eukaryota</taxon>
        <taxon>Metazoa</taxon>
        <taxon>Ecdysozoa</taxon>
        <taxon>Arthropoda</taxon>
        <taxon>Hexapoda</taxon>
        <taxon>Insecta</taxon>
        <taxon>Pterygota</taxon>
        <taxon>Neoptera</taxon>
        <taxon>Paraneoptera</taxon>
        <taxon>Thysanoptera</taxon>
        <taxon>Terebrantia</taxon>
        <taxon>Thripoidea</taxon>
        <taxon>Thripidae</taxon>
        <taxon>Frankliniella</taxon>
    </lineage>
</organism>
<dbReference type="InterPro" id="IPR001584">
    <property type="entry name" value="Integrase_cat-core"/>
</dbReference>
<dbReference type="GO" id="GO:0005694">
    <property type="term" value="C:chromosome"/>
    <property type="evidence" value="ECO:0007669"/>
    <property type="project" value="UniProtKB-ARBA"/>
</dbReference>
<dbReference type="GO" id="GO:0003676">
    <property type="term" value="F:nucleic acid binding"/>
    <property type="evidence" value="ECO:0007669"/>
    <property type="project" value="InterPro"/>
</dbReference>
<dbReference type="AlphaFoldDB" id="A0AAE1LJT1"/>
<dbReference type="InterPro" id="IPR000953">
    <property type="entry name" value="Chromo/chromo_shadow_dom"/>
</dbReference>
<name>A0AAE1LJT1_9NEOP</name>
<evidence type="ECO:0000259" key="1">
    <source>
        <dbReference type="PROSITE" id="PS50013"/>
    </source>
</evidence>